<evidence type="ECO:0000313" key="3">
    <source>
        <dbReference type="Proteomes" id="UP000269221"/>
    </source>
</evidence>
<dbReference type="EMBL" id="QRBI01000148">
    <property type="protein sequence ID" value="RMB99656.1"/>
    <property type="molecule type" value="Genomic_DNA"/>
</dbReference>
<protein>
    <submittedName>
        <fullName evidence="2">Uncharacterized protein</fullName>
    </submittedName>
</protein>
<feature type="region of interest" description="Disordered" evidence="1">
    <location>
        <begin position="1"/>
        <end position="60"/>
    </location>
</feature>
<accession>A0A3M0JXM2</accession>
<gene>
    <name evidence="2" type="ORF">DUI87_23910</name>
</gene>
<evidence type="ECO:0000313" key="2">
    <source>
        <dbReference type="EMBL" id="RMB99656.1"/>
    </source>
</evidence>
<organism evidence="2 3">
    <name type="scientific">Hirundo rustica rustica</name>
    <dbReference type="NCBI Taxonomy" id="333673"/>
    <lineage>
        <taxon>Eukaryota</taxon>
        <taxon>Metazoa</taxon>
        <taxon>Chordata</taxon>
        <taxon>Craniata</taxon>
        <taxon>Vertebrata</taxon>
        <taxon>Euteleostomi</taxon>
        <taxon>Archelosauria</taxon>
        <taxon>Archosauria</taxon>
        <taxon>Dinosauria</taxon>
        <taxon>Saurischia</taxon>
        <taxon>Theropoda</taxon>
        <taxon>Coelurosauria</taxon>
        <taxon>Aves</taxon>
        <taxon>Neognathae</taxon>
        <taxon>Neoaves</taxon>
        <taxon>Telluraves</taxon>
        <taxon>Australaves</taxon>
        <taxon>Passeriformes</taxon>
        <taxon>Sylvioidea</taxon>
        <taxon>Hirundinidae</taxon>
        <taxon>Hirundo</taxon>
    </lineage>
</organism>
<proteinExistence type="predicted"/>
<comment type="caution">
    <text evidence="2">The sequence shown here is derived from an EMBL/GenBank/DDBJ whole genome shotgun (WGS) entry which is preliminary data.</text>
</comment>
<reference evidence="2 3" key="1">
    <citation type="submission" date="2018-07" db="EMBL/GenBank/DDBJ databases">
        <title>A high quality draft genome assembly of the barn swallow (H. rustica rustica).</title>
        <authorList>
            <person name="Formenti G."/>
            <person name="Chiara M."/>
            <person name="Poveda L."/>
            <person name="Francoijs K.-J."/>
            <person name="Bonisoli-Alquati A."/>
            <person name="Canova L."/>
            <person name="Gianfranceschi L."/>
            <person name="Horner D.S."/>
            <person name="Saino N."/>
        </authorList>
    </citation>
    <scope>NUCLEOTIDE SEQUENCE [LARGE SCALE GENOMIC DNA]</scope>
    <source>
        <strain evidence="2">Chelidonia</strain>
        <tissue evidence="2">Blood</tissue>
    </source>
</reference>
<keyword evidence="3" id="KW-1185">Reference proteome</keyword>
<dbReference type="Proteomes" id="UP000269221">
    <property type="component" value="Unassembled WGS sequence"/>
</dbReference>
<name>A0A3M0JXM2_HIRRU</name>
<dbReference type="AlphaFoldDB" id="A0A3M0JXM2"/>
<feature type="region of interest" description="Disordered" evidence="1">
    <location>
        <begin position="79"/>
        <end position="110"/>
    </location>
</feature>
<evidence type="ECO:0000256" key="1">
    <source>
        <dbReference type="SAM" id="MobiDB-lite"/>
    </source>
</evidence>
<sequence>MATLARFPSTSSWEVVSPEREGEEPAFSLGNTRTDGGDVPRRGTAGPPTAQRKQWPRQQAARGIFAAALKPWAGGVQRRKHRLSPPGQDWSAPAKKVPKPHCFPRSLPRDNSKGMPRYQSSYAGLGICFHLLNTNRRIFKPPFDPDMCRAGYTTGRPAFVSPRILCCKWETLHAEPAGLREAGIIPMSGSATASQLPSLTDEFFLIPEVLPGRMVVLVLSSFSLRGVECKPGQSAWMESLGE</sequence>